<comment type="caution">
    <text evidence="1">The sequence shown here is derived from an EMBL/GenBank/DDBJ whole genome shotgun (WGS) entry which is preliminary data.</text>
</comment>
<gene>
    <name evidence="1" type="ORF">ElyMa_004491500</name>
</gene>
<evidence type="ECO:0000313" key="2">
    <source>
        <dbReference type="Proteomes" id="UP000762676"/>
    </source>
</evidence>
<organism evidence="1 2">
    <name type="scientific">Elysia marginata</name>
    <dbReference type="NCBI Taxonomy" id="1093978"/>
    <lineage>
        <taxon>Eukaryota</taxon>
        <taxon>Metazoa</taxon>
        <taxon>Spiralia</taxon>
        <taxon>Lophotrochozoa</taxon>
        <taxon>Mollusca</taxon>
        <taxon>Gastropoda</taxon>
        <taxon>Heterobranchia</taxon>
        <taxon>Euthyneura</taxon>
        <taxon>Panpulmonata</taxon>
        <taxon>Sacoglossa</taxon>
        <taxon>Placobranchoidea</taxon>
        <taxon>Plakobranchidae</taxon>
        <taxon>Elysia</taxon>
    </lineage>
</organism>
<dbReference type="Proteomes" id="UP000762676">
    <property type="component" value="Unassembled WGS sequence"/>
</dbReference>
<reference evidence="1 2" key="1">
    <citation type="journal article" date="2021" name="Elife">
        <title>Chloroplast acquisition without the gene transfer in kleptoplastic sea slugs, Plakobranchus ocellatus.</title>
        <authorList>
            <person name="Maeda T."/>
            <person name="Takahashi S."/>
            <person name="Yoshida T."/>
            <person name="Shimamura S."/>
            <person name="Takaki Y."/>
            <person name="Nagai Y."/>
            <person name="Toyoda A."/>
            <person name="Suzuki Y."/>
            <person name="Arimoto A."/>
            <person name="Ishii H."/>
            <person name="Satoh N."/>
            <person name="Nishiyama T."/>
            <person name="Hasebe M."/>
            <person name="Maruyama T."/>
            <person name="Minagawa J."/>
            <person name="Obokata J."/>
            <person name="Shigenobu S."/>
        </authorList>
    </citation>
    <scope>NUCLEOTIDE SEQUENCE [LARGE SCALE GENOMIC DNA]</scope>
</reference>
<keyword evidence="2" id="KW-1185">Reference proteome</keyword>
<proteinExistence type="predicted"/>
<evidence type="ECO:0000313" key="1">
    <source>
        <dbReference type="EMBL" id="GFR98059.1"/>
    </source>
</evidence>
<accession>A0AAV4HK97</accession>
<dbReference type="EMBL" id="BMAT01009079">
    <property type="protein sequence ID" value="GFR98059.1"/>
    <property type="molecule type" value="Genomic_DNA"/>
</dbReference>
<sequence length="112" mass="12704">MSMKLLPVDLYNMQSWIMSDSDDFELDNNGRVLVNESVKQKALSISQDIMSASARMNMPKNTALALHVLKQTRSKDTVIMLNRFGHTISYDDAQRHITTELDKVDESIAILC</sequence>
<dbReference type="AlphaFoldDB" id="A0AAV4HK97"/>
<protein>
    <submittedName>
        <fullName evidence="1">Uncharacterized protein</fullName>
    </submittedName>
</protein>
<name>A0AAV4HK97_9GAST</name>